<reference evidence="2" key="1">
    <citation type="submission" date="2023-05" db="EMBL/GenBank/DDBJ databases">
        <authorList>
            <person name="Huff M."/>
        </authorList>
    </citation>
    <scope>NUCLEOTIDE SEQUENCE</scope>
</reference>
<organism evidence="2 3">
    <name type="scientific">Fraxinus pennsylvanica</name>
    <dbReference type="NCBI Taxonomy" id="56036"/>
    <lineage>
        <taxon>Eukaryota</taxon>
        <taxon>Viridiplantae</taxon>
        <taxon>Streptophyta</taxon>
        <taxon>Embryophyta</taxon>
        <taxon>Tracheophyta</taxon>
        <taxon>Spermatophyta</taxon>
        <taxon>Magnoliopsida</taxon>
        <taxon>eudicotyledons</taxon>
        <taxon>Gunneridae</taxon>
        <taxon>Pentapetalae</taxon>
        <taxon>asterids</taxon>
        <taxon>lamiids</taxon>
        <taxon>Lamiales</taxon>
        <taxon>Oleaceae</taxon>
        <taxon>Oleeae</taxon>
        <taxon>Fraxinus</taxon>
    </lineage>
</organism>
<dbReference type="PANTHER" id="PTHR34666:SF1">
    <property type="entry name" value="OS02G0554800 PROTEIN"/>
    <property type="match status" value="1"/>
</dbReference>
<dbReference type="EMBL" id="OU503058">
    <property type="protein sequence ID" value="CAI9787008.1"/>
    <property type="molecule type" value="Genomic_DNA"/>
</dbReference>
<name>A0AAD2AG16_9LAMI</name>
<dbReference type="PANTHER" id="PTHR34666">
    <property type="entry name" value="EXPRESSED PROTEIN"/>
    <property type="match status" value="1"/>
</dbReference>
<sequence length="152" mass="17247">MASGEEGFSFLTTYSPPQSVNSPPLWPHTNSEASCSKKPKNIGENSGNIHEEICRFPTSKNTSHNSRTNFTTDDSSNDEEEKMDMLWEDLNEEFTSPTSDTSPAREVKISRVRTLKLLEAKKKPSIVVFLKVLKRVFVMNNCRHQSIKKRAL</sequence>
<accession>A0AAD2AG16</accession>
<feature type="region of interest" description="Disordered" evidence="1">
    <location>
        <begin position="1"/>
        <end position="80"/>
    </location>
</feature>
<keyword evidence="3" id="KW-1185">Reference proteome</keyword>
<evidence type="ECO:0000313" key="3">
    <source>
        <dbReference type="Proteomes" id="UP000834106"/>
    </source>
</evidence>
<dbReference type="AlphaFoldDB" id="A0AAD2AG16"/>
<evidence type="ECO:0000313" key="2">
    <source>
        <dbReference type="EMBL" id="CAI9787008.1"/>
    </source>
</evidence>
<gene>
    <name evidence="2" type="ORF">FPE_LOCUS34438</name>
</gene>
<proteinExistence type="predicted"/>
<dbReference type="Proteomes" id="UP000834106">
    <property type="component" value="Chromosome 23"/>
</dbReference>
<feature type="compositionally biased region" description="Polar residues" evidence="1">
    <location>
        <begin position="10"/>
        <end position="34"/>
    </location>
</feature>
<feature type="compositionally biased region" description="Polar residues" evidence="1">
    <location>
        <begin position="58"/>
        <end position="74"/>
    </location>
</feature>
<evidence type="ECO:0000256" key="1">
    <source>
        <dbReference type="SAM" id="MobiDB-lite"/>
    </source>
</evidence>
<protein>
    <submittedName>
        <fullName evidence="2">Uncharacterized protein</fullName>
    </submittedName>
</protein>